<evidence type="ECO:0000256" key="6">
    <source>
        <dbReference type="SAM" id="MobiDB-lite"/>
    </source>
</evidence>
<dbReference type="EMBL" id="UXSR01005264">
    <property type="protein sequence ID" value="VDD80466.1"/>
    <property type="molecule type" value="Genomic_DNA"/>
</dbReference>
<feature type="compositionally biased region" description="Basic residues" evidence="6">
    <location>
        <begin position="89"/>
        <end position="107"/>
    </location>
</feature>
<feature type="region of interest" description="Disordered" evidence="6">
    <location>
        <begin position="86"/>
        <end position="125"/>
    </location>
</feature>
<dbReference type="Proteomes" id="UP000267029">
    <property type="component" value="Unassembled WGS sequence"/>
</dbReference>
<protein>
    <recommendedName>
        <fullName evidence="3">Probable U3 small nucleolar RNA-associated protein 11</fullName>
    </recommendedName>
</protein>
<dbReference type="AlphaFoldDB" id="A0A0R3UGT3"/>
<gene>
    <name evidence="7" type="ORF">MCOS_LOCUS6469</name>
</gene>
<evidence type="ECO:0000313" key="8">
    <source>
        <dbReference type="Proteomes" id="UP000267029"/>
    </source>
</evidence>
<evidence type="ECO:0000256" key="5">
    <source>
        <dbReference type="ARBA" id="ARBA00023242"/>
    </source>
</evidence>
<dbReference type="Pfam" id="PF03998">
    <property type="entry name" value="Utp11"/>
    <property type="match status" value="1"/>
</dbReference>
<evidence type="ECO:0000256" key="3">
    <source>
        <dbReference type="ARBA" id="ARBA00020121"/>
    </source>
</evidence>
<dbReference type="InterPro" id="IPR007144">
    <property type="entry name" value="SSU_processome_Utp11"/>
</dbReference>
<comment type="subcellular location">
    <subcellularLocation>
        <location evidence="1">Nucleus</location>
        <location evidence="1">Nucleolus</location>
    </subcellularLocation>
</comment>
<dbReference type="GO" id="GO:0006364">
    <property type="term" value="P:rRNA processing"/>
    <property type="evidence" value="ECO:0007669"/>
    <property type="project" value="UniProtKB-KW"/>
</dbReference>
<reference evidence="9" key="2">
    <citation type="submission" date="2019-11" db="UniProtKB">
        <authorList>
            <consortium name="WormBaseParasite"/>
        </authorList>
    </citation>
    <scope>IDENTIFICATION</scope>
</reference>
<evidence type="ECO:0000313" key="7">
    <source>
        <dbReference type="EMBL" id="VDD80466.1"/>
    </source>
</evidence>
<dbReference type="GO" id="GO:0032040">
    <property type="term" value="C:small-subunit processome"/>
    <property type="evidence" value="ECO:0007669"/>
    <property type="project" value="InterPro"/>
</dbReference>
<dbReference type="PANTHER" id="PTHR12838">
    <property type="entry name" value="U3 SMALL NUCLEOLAR RNA-ASSOCIATED PROTEIN 11"/>
    <property type="match status" value="1"/>
</dbReference>
<dbReference type="WBParaSite" id="MCU_002044-RA">
    <property type="protein sequence ID" value="MCU_002044-RA"/>
    <property type="gene ID" value="MCU_002044"/>
</dbReference>
<proteinExistence type="inferred from homology"/>
<comment type="similarity">
    <text evidence="2">Belongs to the UTP11 family.</text>
</comment>
<evidence type="ECO:0000256" key="1">
    <source>
        <dbReference type="ARBA" id="ARBA00004604"/>
    </source>
</evidence>
<evidence type="ECO:0000313" key="9">
    <source>
        <dbReference type="WBParaSite" id="MCU_002044-RA"/>
    </source>
</evidence>
<name>A0A0R3UGT3_MESCO</name>
<sequence>MPFASFKNVQKRNARLHKERSQPAARSHLGPLPKKKDFILRARNEELRRNQIRELKRKALQRNPDEFYFAMHNYITPAQNCHLPVYEKRKGKRGRRRNRNPKHKVGRKGTANRASVNKLEFKRHR</sequence>
<evidence type="ECO:0000256" key="4">
    <source>
        <dbReference type="ARBA" id="ARBA00022552"/>
    </source>
</evidence>
<keyword evidence="4" id="KW-0698">rRNA processing</keyword>
<reference evidence="7 8" key="1">
    <citation type="submission" date="2018-10" db="EMBL/GenBank/DDBJ databases">
        <authorList>
            <consortium name="Pathogen Informatics"/>
        </authorList>
    </citation>
    <scope>NUCLEOTIDE SEQUENCE [LARGE SCALE GENOMIC DNA]</scope>
</reference>
<evidence type="ECO:0000256" key="2">
    <source>
        <dbReference type="ARBA" id="ARBA00008105"/>
    </source>
</evidence>
<feature type="compositionally biased region" description="Basic residues" evidence="6">
    <location>
        <begin position="9"/>
        <end position="18"/>
    </location>
</feature>
<keyword evidence="8" id="KW-1185">Reference proteome</keyword>
<feature type="region of interest" description="Disordered" evidence="6">
    <location>
        <begin position="1"/>
        <end position="35"/>
    </location>
</feature>
<dbReference type="STRING" id="53468.A0A0R3UGT3"/>
<accession>A0A0R3UGT3</accession>
<organism evidence="7 8">
    <name type="scientific">Mesocestoides corti</name>
    <name type="common">Flatworm</name>
    <dbReference type="NCBI Taxonomy" id="53468"/>
    <lineage>
        <taxon>Eukaryota</taxon>
        <taxon>Metazoa</taxon>
        <taxon>Spiralia</taxon>
        <taxon>Lophotrochozoa</taxon>
        <taxon>Platyhelminthes</taxon>
        <taxon>Cestoda</taxon>
        <taxon>Eucestoda</taxon>
        <taxon>Cyclophyllidea</taxon>
        <taxon>Mesocestoididae</taxon>
        <taxon>Mesocestoides</taxon>
    </lineage>
</organism>
<keyword evidence="5" id="KW-0539">Nucleus</keyword>
<dbReference type="OrthoDB" id="29058at2759"/>
<dbReference type="PANTHER" id="PTHR12838:SF0">
    <property type="entry name" value="U3 SMALL NUCLEOLAR RNA-ASSOCIATED PROTEIN 11-RELATED"/>
    <property type="match status" value="1"/>
</dbReference>